<gene>
    <name evidence="2" type="ORF">FCALED_LOCUS3795</name>
</gene>
<name>A0A9N8ZP35_9GLOM</name>
<dbReference type="OrthoDB" id="2317880at2759"/>
<organism evidence="2 3">
    <name type="scientific">Funneliformis caledonium</name>
    <dbReference type="NCBI Taxonomy" id="1117310"/>
    <lineage>
        <taxon>Eukaryota</taxon>
        <taxon>Fungi</taxon>
        <taxon>Fungi incertae sedis</taxon>
        <taxon>Mucoromycota</taxon>
        <taxon>Glomeromycotina</taxon>
        <taxon>Glomeromycetes</taxon>
        <taxon>Glomerales</taxon>
        <taxon>Glomeraceae</taxon>
        <taxon>Funneliformis</taxon>
    </lineage>
</organism>
<evidence type="ECO:0000313" key="2">
    <source>
        <dbReference type="EMBL" id="CAG8502848.1"/>
    </source>
</evidence>
<evidence type="ECO:0000313" key="3">
    <source>
        <dbReference type="Proteomes" id="UP000789570"/>
    </source>
</evidence>
<sequence>MTKTIKQKNNKHAINSNIDENNSRLNRETRINKNNNRLPTDIKPTFPPTLTANDLIKNAIKSNIPNKSRAITFPYSFIAYRMALTNEYPEDAKSLYNQKNVQIIYDRHMVDQNDQLARGGAESAYIDQDAEVSTFTQNSSRLNDSSPNYRFYEDPGQNSADRELFYILDFHYKMDIFRNEAVDKDKKL</sequence>
<dbReference type="AlphaFoldDB" id="A0A9N8ZP35"/>
<feature type="compositionally biased region" description="Basic and acidic residues" evidence="1">
    <location>
        <begin position="21"/>
        <end position="31"/>
    </location>
</feature>
<dbReference type="EMBL" id="CAJVPQ010000690">
    <property type="protein sequence ID" value="CAG8502848.1"/>
    <property type="molecule type" value="Genomic_DNA"/>
</dbReference>
<comment type="caution">
    <text evidence="2">The sequence shown here is derived from an EMBL/GenBank/DDBJ whole genome shotgun (WGS) entry which is preliminary data.</text>
</comment>
<evidence type="ECO:0000256" key="1">
    <source>
        <dbReference type="SAM" id="MobiDB-lite"/>
    </source>
</evidence>
<reference evidence="2" key="1">
    <citation type="submission" date="2021-06" db="EMBL/GenBank/DDBJ databases">
        <authorList>
            <person name="Kallberg Y."/>
            <person name="Tangrot J."/>
            <person name="Rosling A."/>
        </authorList>
    </citation>
    <scope>NUCLEOTIDE SEQUENCE</scope>
    <source>
        <strain evidence="2">UK204</strain>
    </source>
</reference>
<proteinExistence type="predicted"/>
<protein>
    <submittedName>
        <fullName evidence="2">9295_t:CDS:1</fullName>
    </submittedName>
</protein>
<feature type="compositionally biased region" description="Basic residues" evidence="1">
    <location>
        <begin position="1"/>
        <end position="11"/>
    </location>
</feature>
<accession>A0A9N8ZP35</accession>
<dbReference type="Proteomes" id="UP000789570">
    <property type="component" value="Unassembled WGS sequence"/>
</dbReference>
<keyword evidence="3" id="KW-1185">Reference proteome</keyword>
<feature type="region of interest" description="Disordered" evidence="1">
    <location>
        <begin position="1"/>
        <end position="43"/>
    </location>
</feature>